<sequence>LKVLLNNLKQVENDHLNLTTEDATDEIKIETLEHRREFLKKLLKTLENGLTYQKNNEKTNLGLEKRAKQQINDLENDIEKKDKDIENLESLIKKEQENVEKLKQRGENFRI</sequence>
<reference evidence="2" key="1">
    <citation type="submission" date="2022-11" db="UniProtKB">
        <authorList>
            <consortium name="WormBaseParasite"/>
        </authorList>
    </citation>
    <scope>IDENTIFICATION</scope>
</reference>
<accession>A0AC34Q7N0</accession>
<dbReference type="Proteomes" id="UP000887576">
    <property type="component" value="Unplaced"/>
</dbReference>
<proteinExistence type="predicted"/>
<dbReference type="WBParaSite" id="JU765_v2.g13880.t1">
    <property type="protein sequence ID" value="JU765_v2.g13880.t1"/>
    <property type="gene ID" value="JU765_v2.g13880"/>
</dbReference>
<evidence type="ECO:0000313" key="2">
    <source>
        <dbReference type="WBParaSite" id="JU765_v2.g13880.t1"/>
    </source>
</evidence>
<evidence type="ECO:0000313" key="1">
    <source>
        <dbReference type="Proteomes" id="UP000887576"/>
    </source>
</evidence>
<organism evidence="1 2">
    <name type="scientific">Panagrolaimus sp. JU765</name>
    <dbReference type="NCBI Taxonomy" id="591449"/>
    <lineage>
        <taxon>Eukaryota</taxon>
        <taxon>Metazoa</taxon>
        <taxon>Ecdysozoa</taxon>
        <taxon>Nematoda</taxon>
        <taxon>Chromadorea</taxon>
        <taxon>Rhabditida</taxon>
        <taxon>Tylenchina</taxon>
        <taxon>Panagrolaimomorpha</taxon>
        <taxon>Panagrolaimoidea</taxon>
        <taxon>Panagrolaimidae</taxon>
        <taxon>Panagrolaimus</taxon>
    </lineage>
</organism>
<protein>
    <submittedName>
        <fullName evidence="2">Uncharacterized protein</fullName>
    </submittedName>
</protein>
<name>A0AC34Q7N0_9BILA</name>